<evidence type="ECO:0000256" key="4">
    <source>
        <dbReference type="ARBA" id="ARBA00022723"/>
    </source>
</evidence>
<dbReference type="Gene3D" id="1.10.630.10">
    <property type="entry name" value="Cytochrome P450"/>
    <property type="match status" value="1"/>
</dbReference>
<keyword evidence="6" id="KW-0503">Monooxygenase</keyword>
<comment type="similarity">
    <text evidence="2">Belongs to the cytochrome P450 family.</text>
</comment>
<dbReference type="PANTHER" id="PTHR24304">
    <property type="entry name" value="CYTOCHROME P450 FAMILY 7"/>
    <property type="match status" value="1"/>
</dbReference>
<evidence type="ECO:0000313" key="7">
    <source>
        <dbReference type="EMBL" id="GAB1311915.1"/>
    </source>
</evidence>
<dbReference type="PRINTS" id="PR00465">
    <property type="entry name" value="EP450IV"/>
</dbReference>
<dbReference type="SUPFAM" id="SSF48264">
    <property type="entry name" value="Cytochrome P450"/>
    <property type="match status" value="1"/>
</dbReference>
<dbReference type="Pfam" id="PF00067">
    <property type="entry name" value="p450"/>
    <property type="match status" value="1"/>
</dbReference>
<keyword evidence="3" id="KW-0349">Heme</keyword>
<comment type="cofactor">
    <cofactor evidence="1">
        <name>heme</name>
        <dbReference type="ChEBI" id="CHEBI:30413"/>
    </cofactor>
</comment>
<dbReference type="InterPro" id="IPR001128">
    <property type="entry name" value="Cyt_P450"/>
</dbReference>
<name>A0ABQ0G2C6_9PEZI</name>
<dbReference type="EMBL" id="BAAFSV010000001">
    <property type="protein sequence ID" value="GAB1311915.1"/>
    <property type="molecule type" value="Genomic_DNA"/>
</dbReference>
<evidence type="ECO:0000313" key="8">
    <source>
        <dbReference type="Proteomes" id="UP001628179"/>
    </source>
</evidence>
<evidence type="ECO:0000256" key="5">
    <source>
        <dbReference type="ARBA" id="ARBA00023004"/>
    </source>
</evidence>
<dbReference type="Proteomes" id="UP001628179">
    <property type="component" value="Unassembled WGS sequence"/>
</dbReference>
<keyword evidence="8" id="KW-1185">Reference proteome</keyword>
<accession>A0ABQ0G2C6</accession>
<evidence type="ECO:0000256" key="2">
    <source>
        <dbReference type="ARBA" id="ARBA00010617"/>
    </source>
</evidence>
<protein>
    <recommendedName>
        <fullName evidence="9">Cytochrome P450</fullName>
    </recommendedName>
</protein>
<evidence type="ECO:0000256" key="1">
    <source>
        <dbReference type="ARBA" id="ARBA00001971"/>
    </source>
</evidence>
<dbReference type="InterPro" id="IPR036396">
    <property type="entry name" value="Cyt_P450_sf"/>
</dbReference>
<comment type="caution">
    <text evidence="7">The sequence shown here is derived from an EMBL/GenBank/DDBJ whole genome shotgun (WGS) entry which is preliminary data.</text>
</comment>
<dbReference type="PANTHER" id="PTHR24304:SF2">
    <property type="entry name" value="24-HYDROXYCHOLESTEROL 7-ALPHA-HYDROXYLASE"/>
    <property type="match status" value="1"/>
</dbReference>
<evidence type="ECO:0000256" key="3">
    <source>
        <dbReference type="ARBA" id="ARBA00022617"/>
    </source>
</evidence>
<dbReference type="GeneID" id="98172870"/>
<evidence type="ECO:0000256" key="6">
    <source>
        <dbReference type="ARBA" id="ARBA00023033"/>
    </source>
</evidence>
<dbReference type="InterPro" id="IPR050529">
    <property type="entry name" value="CYP450_sterol_14alpha_dmase"/>
</dbReference>
<keyword evidence="5" id="KW-0408">Iron</keyword>
<dbReference type="RefSeq" id="XP_070913648.1">
    <property type="nucleotide sequence ID" value="XM_071057547.1"/>
</dbReference>
<proteinExistence type="inferred from homology"/>
<sequence length="545" mass="61840">MSGLNLQWVLDHPRDALLLAIATVFIAATATSLLRPKSPIPVLSGTIPRLSITLLYMTDMETFYARAKSALREKNIVQFYLGTTKAYLVTGANNIQAMFRTSASVNSDVFILMVQKHIWNITGDDYAKFANDKSGRLKVPAPGTEDTPEERRYWAGMHNIMHRYITRTNETNVLAKNYQRFFEERLERFPLGKGMEVCVYDFLLKDMATAVVTAVNGKRILEMTPDLFDLLWSLDEVAASLVWGLPRWLNRDTCNKRDRFHGAVARYLESAFKDFDWDTEGDPEWEPILGCRFIRELLRWMREKDFSLQAMASALGVLTLFGANANTIPVTAWCVMEIFKDPKLFKAVREELETTYETCPISGQRTINAQTLTSLPLLQSIYIEGLRLHVSMNVTREITGPIELSGGITPEKGTILQAATEITHYDESIWGRDKHPASEFWAERHVKYVDDGHGKRVRQFVMAGGPNDFFPYGGGVSICPGRFFAKQEIMLAIAIMVSRFNVEFLGWVNRDGTPSDRPALNDVRWSGGAAQPPDRDMKVLLKRVW</sequence>
<organism evidence="7 8">
    <name type="scientific">Madurella fahalii</name>
    <dbReference type="NCBI Taxonomy" id="1157608"/>
    <lineage>
        <taxon>Eukaryota</taxon>
        <taxon>Fungi</taxon>
        <taxon>Dikarya</taxon>
        <taxon>Ascomycota</taxon>
        <taxon>Pezizomycotina</taxon>
        <taxon>Sordariomycetes</taxon>
        <taxon>Sordariomycetidae</taxon>
        <taxon>Sordariales</taxon>
        <taxon>Sordariales incertae sedis</taxon>
        <taxon>Madurella</taxon>
    </lineage>
</organism>
<gene>
    <name evidence="7" type="ORF">MFIFM68171_02125</name>
</gene>
<reference evidence="7 8" key="1">
    <citation type="submission" date="2024-09" db="EMBL/GenBank/DDBJ databases">
        <title>Itraconazole resistance in Madurella fahalii resulting from another homologue of gene encoding cytochrome P450 14-alpha sterol demethylase (CYP51).</title>
        <authorList>
            <person name="Yoshioka I."/>
            <person name="Fahal A.H."/>
            <person name="Kaneko S."/>
            <person name="Yaguchi T."/>
        </authorList>
    </citation>
    <scope>NUCLEOTIDE SEQUENCE [LARGE SCALE GENOMIC DNA]</scope>
    <source>
        <strain evidence="7 8">IFM 68171</strain>
    </source>
</reference>
<evidence type="ECO:0008006" key="9">
    <source>
        <dbReference type="Google" id="ProtNLM"/>
    </source>
</evidence>
<keyword evidence="6" id="KW-0560">Oxidoreductase</keyword>
<dbReference type="InterPro" id="IPR002403">
    <property type="entry name" value="Cyt_P450_E_grp-IV"/>
</dbReference>
<keyword evidence="4" id="KW-0479">Metal-binding</keyword>
<dbReference type="CDD" id="cd11040">
    <property type="entry name" value="CYP7_CYP8-like"/>
    <property type="match status" value="1"/>
</dbReference>